<evidence type="ECO:0000256" key="26">
    <source>
        <dbReference type="ARBA" id="ARBA00051454"/>
    </source>
</evidence>
<gene>
    <name evidence="55" type="ORF">JEQ12_000287</name>
</gene>
<evidence type="ECO:0000256" key="50">
    <source>
        <dbReference type="SAM" id="Coils"/>
    </source>
</evidence>
<feature type="domain" description="OAR" evidence="54">
    <location>
        <begin position="975"/>
        <end position="988"/>
    </location>
</feature>
<proteinExistence type="inferred from homology"/>
<evidence type="ECO:0000256" key="41">
    <source>
        <dbReference type="ARBA" id="ARBA00067783"/>
    </source>
</evidence>
<dbReference type="EC" id="3.5.1.99" evidence="5"/>
<keyword evidence="8" id="KW-0378">Hydrolase</keyword>
<comment type="catalytic activity">
    <reaction evidence="31">
        <text>(9Z,12Z)-octadecadienamide + H2O = (9Z,12Z)-octadecadienoate + NH4(+)</text>
        <dbReference type="Rhea" id="RHEA:63020"/>
        <dbReference type="ChEBI" id="CHEBI:15377"/>
        <dbReference type="ChEBI" id="CHEBI:28938"/>
        <dbReference type="ChEBI" id="CHEBI:30245"/>
        <dbReference type="ChEBI" id="CHEBI:82984"/>
    </reaction>
    <physiologicalReaction direction="left-to-right" evidence="31">
        <dbReference type="Rhea" id="RHEA:63021"/>
    </physiologicalReaction>
</comment>
<comment type="catalytic activity">
    <reaction evidence="19">
        <text>(11Z,14Z)-eicosadienamide + H2O = (11Z,14Z)-eicosadienoate + NH4(+)</text>
        <dbReference type="Rhea" id="RHEA:63004"/>
        <dbReference type="ChEBI" id="CHEBI:15377"/>
        <dbReference type="ChEBI" id="CHEBI:28938"/>
        <dbReference type="ChEBI" id="CHEBI:77220"/>
        <dbReference type="ChEBI" id="CHEBI:146165"/>
    </reaction>
    <physiologicalReaction direction="left-to-right" evidence="19">
        <dbReference type="Rhea" id="RHEA:63005"/>
    </physiologicalReaction>
</comment>
<evidence type="ECO:0000256" key="44">
    <source>
        <dbReference type="ARBA" id="ARBA00077157"/>
    </source>
</evidence>
<keyword evidence="6" id="KW-0217">Developmental protein</keyword>
<comment type="subunit">
    <text evidence="40">Homodimer or heterodimer. Forms heterodimers with OTX2.</text>
</comment>
<evidence type="ECO:0000256" key="35">
    <source>
        <dbReference type="ARBA" id="ARBA00052634"/>
    </source>
</evidence>
<organism evidence="55 56">
    <name type="scientific">Ovis aries</name>
    <name type="common">Sheep</name>
    <dbReference type="NCBI Taxonomy" id="9940"/>
    <lineage>
        <taxon>Eukaryota</taxon>
        <taxon>Metazoa</taxon>
        <taxon>Chordata</taxon>
        <taxon>Craniata</taxon>
        <taxon>Vertebrata</taxon>
        <taxon>Euteleostomi</taxon>
        <taxon>Mammalia</taxon>
        <taxon>Eutheria</taxon>
        <taxon>Laurasiatheria</taxon>
        <taxon>Artiodactyla</taxon>
        <taxon>Ruminantia</taxon>
        <taxon>Pecora</taxon>
        <taxon>Bovidae</taxon>
        <taxon>Caprinae</taxon>
        <taxon>Ovis</taxon>
    </lineage>
</organism>
<dbReference type="PANTHER" id="PTHR46639:SF2">
    <property type="entry name" value="DIENCEPHALON_MESENCEPHALON HOMEOBOX PROTEIN 1"/>
    <property type="match status" value="1"/>
</dbReference>
<keyword evidence="13 48" id="KW-0539">Nucleus</keyword>
<evidence type="ECO:0000256" key="28">
    <source>
        <dbReference type="ARBA" id="ARBA00051914"/>
    </source>
</evidence>
<feature type="DNA-binding region" description="Homeobox" evidence="48">
    <location>
        <begin position="686"/>
        <end position="745"/>
    </location>
</feature>
<evidence type="ECO:0000256" key="33">
    <source>
        <dbReference type="ARBA" id="ARBA00052512"/>
    </source>
</evidence>
<evidence type="ECO:0000256" key="4">
    <source>
        <dbReference type="ARBA" id="ARBA00009199"/>
    </source>
</evidence>
<accession>A0A836APH7</accession>
<evidence type="ECO:0000256" key="23">
    <source>
        <dbReference type="ARBA" id="ARBA00051200"/>
    </source>
</evidence>
<dbReference type="InterPro" id="IPR020556">
    <property type="entry name" value="Amidase_CS"/>
</dbReference>
<feature type="compositionally biased region" description="Low complexity" evidence="51">
    <location>
        <begin position="793"/>
        <end position="806"/>
    </location>
</feature>
<comment type="catalytic activity">
    <reaction evidence="25">
        <text>N-(9Z-hexadecenoyl) ethanolamine + H2O = (9Z)-hexadecenoate + ethanolamine</text>
        <dbReference type="Rhea" id="RHEA:35563"/>
        <dbReference type="ChEBI" id="CHEBI:15377"/>
        <dbReference type="ChEBI" id="CHEBI:32372"/>
        <dbReference type="ChEBI" id="CHEBI:57603"/>
        <dbReference type="ChEBI" id="CHEBI:71465"/>
    </reaction>
    <physiologicalReaction direction="left-to-right" evidence="25">
        <dbReference type="Rhea" id="RHEA:35564"/>
    </physiologicalReaction>
</comment>
<evidence type="ECO:0000313" key="56">
    <source>
        <dbReference type="Proteomes" id="UP000664991"/>
    </source>
</evidence>
<evidence type="ECO:0000256" key="22">
    <source>
        <dbReference type="ARBA" id="ARBA00050992"/>
    </source>
</evidence>
<evidence type="ECO:0000256" key="46">
    <source>
        <dbReference type="ARBA" id="ARBA00080883"/>
    </source>
</evidence>
<comment type="subcellular location">
    <subcellularLocation>
        <location evidence="2 48 49">Nucleus</location>
    </subcellularLocation>
</comment>
<evidence type="ECO:0000256" key="47">
    <source>
        <dbReference type="ARBA" id="ARBA00080997"/>
    </source>
</evidence>
<comment type="catalytic activity">
    <reaction evidence="33">
        <text>(6Z)-octadecenamide + H2O = (6Z)-octadecenoate + NH4(+)</text>
        <dbReference type="Rhea" id="RHEA:63008"/>
        <dbReference type="ChEBI" id="CHEBI:15377"/>
        <dbReference type="ChEBI" id="CHEBI:28938"/>
        <dbReference type="ChEBI" id="CHEBI:32375"/>
        <dbReference type="ChEBI" id="CHEBI:146168"/>
    </reaction>
    <physiologicalReaction direction="left-to-right" evidence="33">
        <dbReference type="Rhea" id="RHEA:63009"/>
    </physiologicalReaction>
</comment>
<evidence type="ECO:0000256" key="27">
    <source>
        <dbReference type="ARBA" id="ARBA00051492"/>
    </source>
</evidence>
<evidence type="ECO:0000256" key="18">
    <source>
        <dbReference type="ARBA" id="ARBA00050294"/>
    </source>
</evidence>
<dbReference type="PANTHER" id="PTHR46639">
    <property type="entry name" value="DIENCEPHALON/MESENCEPHALON HOMEOBOX PROTEIN 1"/>
    <property type="match status" value="1"/>
</dbReference>
<evidence type="ECO:0000256" key="5">
    <source>
        <dbReference type="ARBA" id="ARBA00012112"/>
    </source>
</evidence>
<dbReference type="InterPro" id="IPR001356">
    <property type="entry name" value="HD"/>
</dbReference>
<dbReference type="PROSITE" id="PS50803">
    <property type="entry name" value="OAR"/>
    <property type="match status" value="1"/>
</dbReference>
<comment type="catalytic activity">
    <reaction evidence="15">
        <text>2-(5Z,8Z,11Z,14Z-eicosatetraenoyl)-glycerol + H2O = glycerol + (5Z,8Z,11Z,14Z)-eicosatetraenoate + H(+)</text>
        <dbReference type="Rhea" id="RHEA:26132"/>
        <dbReference type="ChEBI" id="CHEBI:15377"/>
        <dbReference type="ChEBI" id="CHEBI:15378"/>
        <dbReference type="ChEBI" id="CHEBI:17754"/>
        <dbReference type="ChEBI" id="CHEBI:32395"/>
        <dbReference type="ChEBI" id="CHEBI:52392"/>
    </reaction>
    <physiologicalReaction direction="left-to-right" evidence="15">
        <dbReference type="Rhea" id="RHEA:26133"/>
    </physiologicalReaction>
</comment>
<evidence type="ECO:0000256" key="43">
    <source>
        <dbReference type="ARBA" id="ARBA00077111"/>
    </source>
</evidence>
<comment type="catalytic activity">
    <reaction evidence="35">
        <text>N-tricosanoyl-taurine + H2O = tricosanoate + taurine</text>
        <dbReference type="Rhea" id="RHEA:63164"/>
        <dbReference type="ChEBI" id="CHEBI:15377"/>
        <dbReference type="ChEBI" id="CHEBI:79007"/>
        <dbReference type="ChEBI" id="CHEBI:146197"/>
        <dbReference type="ChEBI" id="CHEBI:507393"/>
    </reaction>
    <physiologicalReaction direction="left-to-right" evidence="35">
        <dbReference type="Rhea" id="RHEA:63165"/>
    </physiologicalReaction>
</comment>
<dbReference type="SUPFAM" id="SSF46689">
    <property type="entry name" value="Homeodomain-like"/>
    <property type="match status" value="1"/>
</dbReference>
<evidence type="ECO:0000256" key="34">
    <source>
        <dbReference type="ARBA" id="ARBA00052514"/>
    </source>
</evidence>
<evidence type="ECO:0000256" key="40">
    <source>
        <dbReference type="ARBA" id="ARBA00066304"/>
    </source>
</evidence>
<feature type="transmembrane region" description="Helical" evidence="52">
    <location>
        <begin position="6"/>
        <end position="33"/>
    </location>
</feature>
<dbReference type="PROSITE" id="PS00571">
    <property type="entry name" value="AMIDASES"/>
    <property type="match status" value="1"/>
</dbReference>
<evidence type="ECO:0000256" key="52">
    <source>
        <dbReference type="SAM" id="Phobius"/>
    </source>
</evidence>
<comment type="catalytic activity">
    <reaction evidence="16">
        <text>N-(9Z-octadecenoyl) ethanolamine + H2O = ethanolamine + (9Z)-octadecenoate</text>
        <dbReference type="Rhea" id="RHEA:45060"/>
        <dbReference type="ChEBI" id="CHEBI:15377"/>
        <dbReference type="ChEBI" id="CHEBI:30823"/>
        <dbReference type="ChEBI" id="CHEBI:57603"/>
        <dbReference type="ChEBI" id="CHEBI:71466"/>
    </reaction>
    <physiologicalReaction direction="left-to-right" evidence="16">
        <dbReference type="Rhea" id="RHEA:45061"/>
    </physiologicalReaction>
</comment>
<comment type="catalytic activity">
    <reaction evidence="14">
        <text>(9Z)-octadecenoate + glycine = N-(9Z-octadecenoyl)glycine + H2O</text>
        <dbReference type="Rhea" id="RHEA:51316"/>
        <dbReference type="ChEBI" id="CHEBI:15377"/>
        <dbReference type="ChEBI" id="CHEBI:30823"/>
        <dbReference type="ChEBI" id="CHEBI:57305"/>
        <dbReference type="ChEBI" id="CHEBI:133992"/>
    </reaction>
    <physiologicalReaction direction="right-to-left" evidence="14">
        <dbReference type="Rhea" id="RHEA:51318"/>
    </physiologicalReaction>
</comment>
<keyword evidence="52" id="KW-0472">Membrane</keyword>
<evidence type="ECO:0000256" key="2">
    <source>
        <dbReference type="ARBA" id="ARBA00004123"/>
    </source>
</evidence>
<comment type="catalytic activity">
    <reaction evidence="38">
        <text>(8Z,11Z,14Z)-eicosatrienamide + H2O = (8Z,11Z,14Z)-eicosatrienoate + NH4(+)</text>
        <dbReference type="Rhea" id="RHEA:62996"/>
        <dbReference type="ChEBI" id="CHEBI:15377"/>
        <dbReference type="ChEBI" id="CHEBI:28938"/>
        <dbReference type="ChEBI" id="CHEBI:71589"/>
        <dbReference type="ChEBI" id="CHEBI:146163"/>
    </reaction>
    <physiologicalReaction direction="left-to-right" evidence="38">
        <dbReference type="Rhea" id="RHEA:62997"/>
    </physiologicalReaction>
</comment>
<evidence type="ECO:0000313" key="55">
    <source>
        <dbReference type="EMBL" id="KAG5214711.1"/>
    </source>
</evidence>
<keyword evidence="52" id="KW-1133">Transmembrane helix</keyword>
<comment type="catalytic activity">
    <reaction evidence="34">
        <text>N-(15Z-tetracosenoyl)-taurine + H2O = (15Z)-tetracosenoate + taurine</text>
        <dbReference type="Rhea" id="RHEA:63160"/>
        <dbReference type="ChEBI" id="CHEBI:15377"/>
        <dbReference type="ChEBI" id="CHEBI:32392"/>
        <dbReference type="ChEBI" id="CHEBI:146198"/>
        <dbReference type="ChEBI" id="CHEBI:507393"/>
    </reaction>
    <physiologicalReaction direction="left-to-right" evidence="34">
        <dbReference type="Rhea" id="RHEA:63161"/>
    </physiologicalReaction>
</comment>
<dbReference type="GO" id="GO:0000977">
    <property type="term" value="F:RNA polymerase II transcription regulatory region sequence-specific DNA binding"/>
    <property type="evidence" value="ECO:0007669"/>
    <property type="project" value="TreeGrafter"/>
</dbReference>
<evidence type="ECO:0000259" key="53">
    <source>
        <dbReference type="PROSITE" id="PS50071"/>
    </source>
</evidence>
<evidence type="ECO:0000256" key="16">
    <source>
        <dbReference type="ARBA" id="ARBA00048052"/>
    </source>
</evidence>
<evidence type="ECO:0000256" key="21">
    <source>
        <dbReference type="ARBA" id="ARBA00050766"/>
    </source>
</evidence>
<comment type="catalytic activity">
    <reaction evidence="20">
        <text>1-O-methyl-(5Z,8Z,11Z,14Z)-eicosatetraenoate + H2O = methanol + (5Z,8Z,11Z,14Z)-eicosatetraenoate + H(+)</text>
        <dbReference type="Rhea" id="RHEA:63052"/>
        <dbReference type="ChEBI" id="CHEBI:15377"/>
        <dbReference type="ChEBI" id="CHEBI:15378"/>
        <dbReference type="ChEBI" id="CHEBI:17790"/>
        <dbReference type="ChEBI" id="CHEBI:32395"/>
        <dbReference type="ChEBI" id="CHEBI:78033"/>
    </reaction>
    <physiologicalReaction direction="left-to-right" evidence="20">
        <dbReference type="Rhea" id="RHEA:63053"/>
    </physiologicalReaction>
</comment>
<comment type="catalytic activity">
    <reaction evidence="29">
        <text>N-(9Z-octadecenoyl)-taurine + H2O = taurine + (9Z)-octadecenoate</text>
        <dbReference type="Rhea" id="RHEA:63148"/>
        <dbReference type="ChEBI" id="CHEBI:15377"/>
        <dbReference type="ChEBI" id="CHEBI:30823"/>
        <dbReference type="ChEBI" id="CHEBI:146191"/>
        <dbReference type="ChEBI" id="CHEBI:507393"/>
    </reaction>
    <physiologicalReaction direction="left-to-right" evidence="29">
        <dbReference type="Rhea" id="RHEA:63149"/>
    </physiologicalReaction>
</comment>
<dbReference type="Pfam" id="PF00046">
    <property type="entry name" value="Homeodomain"/>
    <property type="match status" value="1"/>
</dbReference>
<comment type="catalytic activity">
    <reaction evidence="32">
        <text>N-docosanoyl-ethanolamine + H2O = docosanoate + ethanolamine</text>
        <dbReference type="Rhea" id="RHEA:63128"/>
        <dbReference type="ChEBI" id="CHEBI:15377"/>
        <dbReference type="ChEBI" id="CHEBI:23858"/>
        <dbReference type="ChEBI" id="CHEBI:57603"/>
        <dbReference type="ChEBI" id="CHEBI:146186"/>
    </reaction>
    <physiologicalReaction direction="left-to-right" evidence="32">
        <dbReference type="Rhea" id="RHEA:63129"/>
    </physiologicalReaction>
</comment>
<dbReference type="GO" id="GO:0016042">
    <property type="term" value="P:lipid catabolic process"/>
    <property type="evidence" value="ECO:0007669"/>
    <property type="project" value="UniProtKB-KW"/>
</dbReference>
<evidence type="ECO:0000256" key="19">
    <source>
        <dbReference type="ARBA" id="ARBA00050403"/>
    </source>
</evidence>
<dbReference type="InterPro" id="IPR009057">
    <property type="entry name" value="Homeodomain-like_sf"/>
</dbReference>
<evidence type="ECO:0000259" key="54">
    <source>
        <dbReference type="PROSITE" id="PS50803"/>
    </source>
</evidence>
<comment type="catalytic activity">
    <reaction evidence="17">
        <text>N-(5Z,8Z,11Z,14Z-eicosatetraenoyl)-ethanolamine + H2O = ethanolamine + (5Z,8Z,11Z,14Z)-eicosatetraenoate</text>
        <dbReference type="Rhea" id="RHEA:26136"/>
        <dbReference type="ChEBI" id="CHEBI:2700"/>
        <dbReference type="ChEBI" id="CHEBI:15377"/>
        <dbReference type="ChEBI" id="CHEBI:32395"/>
        <dbReference type="ChEBI" id="CHEBI:57603"/>
        <dbReference type="EC" id="3.5.1.99"/>
    </reaction>
    <physiologicalReaction direction="left-to-right" evidence="17">
        <dbReference type="Rhea" id="RHEA:26137"/>
    </physiologicalReaction>
</comment>
<evidence type="ECO:0000256" key="14">
    <source>
        <dbReference type="ARBA" id="ARBA00047450"/>
    </source>
</evidence>
<feature type="coiled-coil region" evidence="50">
    <location>
        <begin position="111"/>
        <end position="138"/>
    </location>
</feature>
<comment type="catalytic activity">
    <reaction evidence="30">
        <text>(9Z,12Z,15Z)-octadecatrienamide + H2O = (9Z,12Z,15Z)-octadecatrienoate + NH4(+)</text>
        <dbReference type="Rhea" id="RHEA:62976"/>
        <dbReference type="ChEBI" id="CHEBI:15377"/>
        <dbReference type="ChEBI" id="CHEBI:28938"/>
        <dbReference type="ChEBI" id="CHEBI:32387"/>
        <dbReference type="ChEBI" id="CHEBI:142684"/>
    </reaction>
    <physiologicalReaction direction="left-to-right" evidence="30">
        <dbReference type="Rhea" id="RHEA:62977"/>
    </physiologicalReaction>
</comment>
<feature type="compositionally biased region" description="Basic and acidic residues" evidence="51">
    <location>
        <begin position="748"/>
        <end position="768"/>
    </location>
</feature>
<evidence type="ECO:0000256" key="24">
    <source>
        <dbReference type="ARBA" id="ARBA00051311"/>
    </source>
</evidence>
<evidence type="ECO:0000256" key="48">
    <source>
        <dbReference type="PROSITE-ProRule" id="PRU00108"/>
    </source>
</evidence>
<dbReference type="AlphaFoldDB" id="A0A836APH7"/>
<evidence type="ECO:0000256" key="25">
    <source>
        <dbReference type="ARBA" id="ARBA00051346"/>
    </source>
</evidence>
<evidence type="ECO:0000256" key="7">
    <source>
        <dbReference type="ARBA" id="ARBA00022553"/>
    </source>
</evidence>
<evidence type="ECO:0000256" key="20">
    <source>
        <dbReference type="ARBA" id="ARBA00050481"/>
    </source>
</evidence>
<evidence type="ECO:0000256" key="9">
    <source>
        <dbReference type="ARBA" id="ARBA00022963"/>
    </source>
</evidence>
<sequence length="998" mass="109394">MPGVIWLSHLLVVLLPVALLGAVWLGATMLFWWQAPARSRIPRAQKRREEALRRMAALAERLRQQEPELDPKPILELPLEKLVQKLLADELSLESVLCSYLEEAMKVHQEVNCLTDFLDECEEQLQALKKLKKSERGLLYGVPISLKDVYDCMGHDSTCGLAQFLEKPAAKDGVVVKVLKAQGAIPFVKTNISQTLLSFDCSNPIYGQTLNPQNLKKTPGGSSGGEGALLAKGGSILGMGTDTGGSIRIPASFCGVCGIRVTGYRLSNSGVASAVKGRKTVVTVTGPLAWDVESLALCLRALLSEHMHRLDPTVPFLPFREEVYSSNRSLRIGYYESDGFTQPSPSMARAVKLTCRLLRDAGHQVIPFSVPRTEYAFFHLFLGSLFADEGASLLEKLKGDIVDPSMKNTVTSLRLPDSLKRFLAWIWKYIEPRVSQGLETLCGVGTPKKLWELHTAVEEYQQEFIAKWRSLDLDVLLSPALDPAFFVGYPAKTQESSFYLGLYNLLNFPAGIVPVTTVTPQDEKELAFYRGYYRDRFDKSFQEHFASEGKTLPKVRLRIAATYRGLRVSSTVTNVMDMNSAGKRKPCSHTDSVEKVEQRAKVHRKGNPPWAKVASKAHAAMQHYGVNGYSLHAMNSLSAMYNLHQQAAQQAQHAPDYRPSVHALTLAERLADIILEARYGSQHRKQRRSRTAFTAQQLEALEKTFQKTHYPDVVMRERLAMCTNLPEARVQVWFKNRRAKFRKKQRSLQKEQLQKQKEAEGSHGEGKTEAPTPDTQLETDQPPNLPSGDPPAELHLSLSEQSASESAPEDQPDREEDPQAGAEDPKTEKSPGAESKGLGCKRGSPKADSPGSLALPPAAPGAGLLGPSHSYSSSPLSLFRLQEQFRQHMAATSNLVHYSSFEVGGPAPAAAAAAAAAVPYLGVNVAPLGSLHCQSYYQSLSAAAAAHQGVWGSPLLPAPPAGLAPASAALNSKTTSIENLRLRAKQHAASLGLDTLPN</sequence>
<keyword evidence="10" id="KW-0443">Lipid metabolism</keyword>
<dbReference type="Pfam" id="PF01425">
    <property type="entry name" value="Amidase"/>
    <property type="match status" value="1"/>
</dbReference>
<feature type="compositionally biased region" description="Acidic residues" evidence="51">
    <location>
        <begin position="807"/>
        <end position="818"/>
    </location>
</feature>
<evidence type="ECO:0000256" key="17">
    <source>
        <dbReference type="ARBA" id="ARBA00048606"/>
    </source>
</evidence>
<dbReference type="EMBL" id="JAEMGP010000001">
    <property type="protein sequence ID" value="KAG5214711.1"/>
    <property type="molecule type" value="Genomic_DNA"/>
</dbReference>
<keyword evidence="11 48" id="KW-0238">DNA-binding</keyword>
<dbReference type="GO" id="GO:0005634">
    <property type="term" value="C:nucleus"/>
    <property type="evidence" value="ECO:0007669"/>
    <property type="project" value="UniProtKB-SubCell"/>
</dbReference>
<evidence type="ECO:0000256" key="32">
    <source>
        <dbReference type="ARBA" id="ARBA00052458"/>
    </source>
</evidence>
<evidence type="ECO:0000256" key="15">
    <source>
        <dbReference type="ARBA" id="ARBA00047476"/>
    </source>
</evidence>
<feature type="compositionally biased region" description="Polar residues" evidence="51">
    <location>
        <begin position="773"/>
        <end position="782"/>
    </location>
</feature>
<evidence type="ECO:0000256" key="38">
    <source>
        <dbReference type="ARBA" id="ARBA00052857"/>
    </source>
</evidence>
<dbReference type="GO" id="GO:0000981">
    <property type="term" value="F:DNA-binding transcription factor activity, RNA polymerase II-specific"/>
    <property type="evidence" value="ECO:0007669"/>
    <property type="project" value="InterPro"/>
</dbReference>
<evidence type="ECO:0000256" key="37">
    <source>
        <dbReference type="ARBA" id="ARBA00052818"/>
    </source>
</evidence>
<dbReference type="FunFam" id="1.10.10.60:FF:000125">
    <property type="entry name" value="diencephalon/mesencephalon homeobox protein 1"/>
    <property type="match status" value="1"/>
</dbReference>
<evidence type="ECO:0000256" key="49">
    <source>
        <dbReference type="RuleBase" id="RU000682"/>
    </source>
</evidence>
<dbReference type="Gene3D" id="1.10.10.60">
    <property type="entry name" value="Homeodomain-like"/>
    <property type="match status" value="1"/>
</dbReference>
<comment type="catalytic activity">
    <reaction evidence="23">
        <text>(5Z,8Z,11Z,14Z)-eicosatetraenamide + H2O = (5Z,8Z,11Z,14Z)-eicosatetraenoate + NH4(+)</text>
        <dbReference type="Rhea" id="RHEA:63016"/>
        <dbReference type="ChEBI" id="CHEBI:15377"/>
        <dbReference type="ChEBI" id="CHEBI:28938"/>
        <dbReference type="ChEBI" id="CHEBI:32395"/>
        <dbReference type="ChEBI" id="CHEBI:137830"/>
    </reaction>
    <physiologicalReaction direction="left-to-right" evidence="23">
        <dbReference type="Rhea" id="RHEA:63017"/>
    </physiologicalReaction>
</comment>
<dbReference type="FunFam" id="3.90.1300.10:FF:000001">
    <property type="entry name" value="Fatty-acid amide hydrolase 1"/>
    <property type="match status" value="1"/>
</dbReference>
<evidence type="ECO:0000256" key="12">
    <source>
        <dbReference type="ARBA" id="ARBA00023155"/>
    </source>
</evidence>
<name>A0A836APH7_SHEEP</name>
<keyword evidence="7" id="KW-0597">Phosphoprotein</keyword>
<comment type="similarity">
    <text evidence="3">Belongs to the paired homeobox family.</text>
</comment>
<comment type="catalytic activity">
    <reaction evidence="21">
        <text>tetradecamide + H2O = tetradecanoate + NH4(+)</text>
        <dbReference type="Rhea" id="RHEA:62992"/>
        <dbReference type="ChEBI" id="CHEBI:15377"/>
        <dbReference type="ChEBI" id="CHEBI:28938"/>
        <dbReference type="ChEBI" id="CHEBI:30807"/>
        <dbReference type="ChEBI" id="CHEBI:137125"/>
    </reaction>
    <physiologicalReaction direction="left-to-right" evidence="21">
        <dbReference type="Rhea" id="RHEA:62993"/>
    </physiologicalReaction>
</comment>
<evidence type="ECO:0000256" key="39">
    <source>
        <dbReference type="ARBA" id="ARBA00052906"/>
    </source>
</evidence>
<feature type="domain" description="Homeobox" evidence="53">
    <location>
        <begin position="684"/>
        <end position="744"/>
    </location>
</feature>
<comment type="similarity">
    <text evidence="4">Belongs to the amidase family.</text>
</comment>
<keyword evidence="9" id="KW-0442">Lipid degradation</keyword>
<evidence type="ECO:0000256" key="30">
    <source>
        <dbReference type="ARBA" id="ARBA00052337"/>
    </source>
</evidence>
<comment type="catalytic activity">
    <reaction evidence="22">
        <text>N-(15Z-tetracosenoyl)-ethanolamine + H2O = (15Z)-tetracosenoate + ethanolamine</text>
        <dbReference type="Rhea" id="RHEA:63144"/>
        <dbReference type="ChEBI" id="CHEBI:15377"/>
        <dbReference type="ChEBI" id="CHEBI:32392"/>
        <dbReference type="ChEBI" id="CHEBI:57603"/>
        <dbReference type="ChEBI" id="CHEBI:146187"/>
    </reaction>
    <physiologicalReaction direction="left-to-right" evidence="22">
        <dbReference type="Rhea" id="RHEA:63145"/>
    </physiologicalReaction>
</comment>
<comment type="catalytic activity">
    <reaction evidence="39">
        <text>(15Z)-tetracosenamide + H2O = (15Z)-tetracosenoate + NH4(+)</text>
        <dbReference type="Rhea" id="RHEA:63028"/>
        <dbReference type="ChEBI" id="CHEBI:15377"/>
        <dbReference type="ChEBI" id="CHEBI:28938"/>
        <dbReference type="ChEBI" id="CHEBI:32392"/>
        <dbReference type="ChEBI" id="CHEBI:146166"/>
    </reaction>
    <physiologicalReaction direction="left-to-right" evidence="39">
        <dbReference type="Rhea" id="RHEA:63029"/>
    </physiologicalReaction>
</comment>
<comment type="catalytic activity">
    <reaction evidence="1">
        <text>(9Z)-octadecenamide + H2O = (9Z)-octadecenoate + NH4(+)</text>
        <dbReference type="Rhea" id="RHEA:26506"/>
        <dbReference type="ChEBI" id="CHEBI:15377"/>
        <dbReference type="ChEBI" id="CHEBI:28938"/>
        <dbReference type="ChEBI" id="CHEBI:30823"/>
        <dbReference type="ChEBI" id="CHEBI:116314"/>
        <dbReference type="EC" id="3.5.1.99"/>
    </reaction>
    <physiologicalReaction direction="left-to-right" evidence="1">
        <dbReference type="Rhea" id="RHEA:26507"/>
    </physiologicalReaction>
</comment>
<evidence type="ECO:0000256" key="31">
    <source>
        <dbReference type="ARBA" id="ARBA00052426"/>
    </source>
</evidence>
<dbReference type="Gene3D" id="3.90.1300.10">
    <property type="entry name" value="Amidase signature (AS) domain"/>
    <property type="match status" value="1"/>
</dbReference>
<evidence type="ECO:0000256" key="11">
    <source>
        <dbReference type="ARBA" id="ARBA00023125"/>
    </source>
</evidence>
<dbReference type="Proteomes" id="UP000664991">
    <property type="component" value="Unassembled WGS sequence"/>
</dbReference>
<evidence type="ECO:0000256" key="8">
    <source>
        <dbReference type="ARBA" id="ARBA00022801"/>
    </source>
</evidence>
<evidence type="ECO:0000256" key="51">
    <source>
        <dbReference type="SAM" id="MobiDB-lite"/>
    </source>
</evidence>
<protein>
    <recommendedName>
        <fullName evidence="41">Diencephalon/mesencephalon homeobox protein 1</fullName>
        <ecNumber evidence="5">3.5.1.99</ecNumber>
    </recommendedName>
    <alternativeName>
        <fullName evidence="45">Anandamide amidohydrolase 1</fullName>
    </alternativeName>
    <alternativeName>
        <fullName evidence="43">Fatty acid ester hydrolase</fullName>
    </alternativeName>
    <alternativeName>
        <fullName evidence="42">Fatty-acid amide hydrolase 1</fullName>
    </alternativeName>
    <alternativeName>
        <fullName evidence="44">Oleamide hydrolase 1</fullName>
    </alternativeName>
    <alternativeName>
        <fullName evidence="47">Orthodenticle homolog 3</fullName>
    </alternativeName>
    <alternativeName>
        <fullName evidence="46">Paired-like homeobox protein DMBX1</fullName>
    </alternativeName>
</protein>
<comment type="catalytic activity">
    <reaction evidence="18">
        <text>N-(5Z,8Z,11Z,14Z-eicosatetraenoyl)-L-serine + H2O = (5Z,8Z,11Z,14Z)-eicosatetraenoate + L-serine</text>
        <dbReference type="Rhea" id="RHEA:64116"/>
        <dbReference type="ChEBI" id="CHEBI:15377"/>
        <dbReference type="ChEBI" id="CHEBI:32395"/>
        <dbReference type="ChEBI" id="CHEBI:33384"/>
        <dbReference type="ChEBI" id="CHEBI:149697"/>
    </reaction>
    <physiologicalReaction direction="left-to-right" evidence="18">
        <dbReference type="Rhea" id="RHEA:64117"/>
    </physiologicalReaction>
</comment>
<evidence type="ECO:0000256" key="45">
    <source>
        <dbReference type="ARBA" id="ARBA00077216"/>
    </source>
</evidence>
<evidence type="ECO:0000256" key="13">
    <source>
        <dbReference type="ARBA" id="ARBA00023242"/>
    </source>
</evidence>
<reference evidence="55 56" key="1">
    <citation type="submission" date="2020-12" db="EMBL/GenBank/DDBJ databases">
        <title>De novo assembly of Tibetan sheep genome.</title>
        <authorList>
            <person name="Li X."/>
        </authorList>
    </citation>
    <scope>NUCLEOTIDE SEQUENCE [LARGE SCALE GENOMIC DNA]</scope>
    <source>
        <tissue evidence="55">Heart</tissue>
    </source>
</reference>
<dbReference type="Pfam" id="PF03826">
    <property type="entry name" value="OAR"/>
    <property type="match status" value="1"/>
</dbReference>
<keyword evidence="50" id="KW-0175">Coiled coil</keyword>
<comment type="catalytic activity">
    <reaction evidence="24">
        <text>(11Z)-eicosenamide + H2O = (11Z)-eicosenoate + NH4(+)</text>
        <dbReference type="Rhea" id="RHEA:63120"/>
        <dbReference type="ChEBI" id="CHEBI:15377"/>
        <dbReference type="ChEBI" id="CHEBI:28938"/>
        <dbReference type="ChEBI" id="CHEBI:32426"/>
        <dbReference type="ChEBI" id="CHEBI:146167"/>
    </reaction>
    <physiologicalReaction direction="left-to-right" evidence="24">
        <dbReference type="Rhea" id="RHEA:63121"/>
    </physiologicalReaction>
</comment>
<dbReference type="SUPFAM" id="SSF75304">
    <property type="entry name" value="Amidase signature (AS) enzymes"/>
    <property type="match status" value="1"/>
</dbReference>
<comment type="caution">
    <text evidence="55">The sequence shown here is derived from an EMBL/GenBank/DDBJ whole genome shotgun (WGS) entry which is preliminary data.</text>
</comment>
<feature type="region of interest" description="Disordered" evidence="51">
    <location>
        <begin position="743"/>
        <end position="861"/>
    </location>
</feature>
<feature type="compositionally biased region" description="Low complexity" evidence="51">
    <location>
        <begin position="849"/>
        <end position="861"/>
    </location>
</feature>
<evidence type="ECO:0000256" key="3">
    <source>
        <dbReference type="ARBA" id="ARBA00005733"/>
    </source>
</evidence>
<evidence type="ECO:0000256" key="29">
    <source>
        <dbReference type="ARBA" id="ARBA00052289"/>
    </source>
</evidence>
<dbReference type="InterPro" id="IPR036928">
    <property type="entry name" value="AS_sf"/>
</dbReference>
<keyword evidence="52" id="KW-0812">Transmembrane</keyword>
<comment type="catalytic activity">
    <reaction evidence="26">
        <text>N-octadecanoyl ethanolamine + H2O = octadecanoate + ethanolamine</text>
        <dbReference type="Rhea" id="RHEA:63124"/>
        <dbReference type="ChEBI" id="CHEBI:15377"/>
        <dbReference type="ChEBI" id="CHEBI:25629"/>
        <dbReference type="ChEBI" id="CHEBI:57603"/>
        <dbReference type="ChEBI" id="CHEBI:85299"/>
    </reaction>
    <physiologicalReaction direction="left-to-right" evidence="26">
        <dbReference type="Rhea" id="RHEA:63125"/>
    </physiologicalReaction>
</comment>
<dbReference type="InterPro" id="IPR023631">
    <property type="entry name" value="Amidase_dom"/>
</dbReference>
<dbReference type="InterPro" id="IPR017970">
    <property type="entry name" value="Homeobox_CS"/>
</dbReference>
<evidence type="ECO:0000256" key="6">
    <source>
        <dbReference type="ARBA" id="ARBA00022473"/>
    </source>
</evidence>
<dbReference type="CDD" id="cd00086">
    <property type="entry name" value="homeodomain"/>
    <property type="match status" value="1"/>
</dbReference>
<comment type="catalytic activity">
    <reaction evidence="36">
        <text>N-(5Z,8Z,11Z,14Z)-eicosatetraenoyl-glycine + H2O = (5Z,8Z,11Z,14Z)-eicosatetraenoate + glycine</text>
        <dbReference type="Rhea" id="RHEA:64108"/>
        <dbReference type="ChEBI" id="CHEBI:15377"/>
        <dbReference type="ChEBI" id="CHEBI:32395"/>
        <dbReference type="ChEBI" id="CHEBI:57305"/>
        <dbReference type="ChEBI" id="CHEBI:59002"/>
    </reaction>
    <physiologicalReaction direction="left-to-right" evidence="36">
        <dbReference type="Rhea" id="RHEA:64109"/>
    </physiologicalReaction>
</comment>
<dbReference type="PROSITE" id="PS50071">
    <property type="entry name" value="HOMEOBOX_2"/>
    <property type="match status" value="1"/>
</dbReference>
<keyword evidence="12 48" id="KW-0371">Homeobox</keyword>
<evidence type="ECO:0000256" key="1">
    <source>
        <dbReference type="ARBA" id="ARBA00000208"/>
    </source>
</evidence>
<evidence type="ECO:0000256" key="42">
    <source>
        <dbReference type="ARBA" id="ARBA00073178"/>
    </source>
</evidence>
<evidence type="ECO:0000256" key="10">
    <source>
        <dbReference type="ARBA" id="ARBA00023098"/>
    </source>
</evidence>
<dbReference type="PROSITE" id="PS00027">
    <property type="entry name" value="HOMEOBOX_1"/>
    <property type="match status" value="1"/>
</dbReference>
<evidence type="ECO:0000256" key="36">
    <source>
        <dbReference type="ARBA" id="ARBA00052709"/>
    </source>
</evidence>
<comment type="catalytic activity">
    <reaction evidence="28">
        <text>N-docosanoyl-taurine + H2O = docosanoate + taurine</text>
        <dbReference type="Rhea" id="RHEA:63156"/>
        <dbReference type="ChEBI" id="CHEBI:15377"/>
        <dbReference type="ChEBI" id="CHEBI:23858"/>
        <dbReference type="ChEBI" id="CHEBI:146196"/>
        <dbReference type="ChEBI" id="CHEBI:507393"/>
    </reaction>
    <physiologicalReaction direction="left-to-right" evidence="28">
        <dbReference type="Rhea" id="RHEA:63157"/>
    </physiologicalReaction>
</comment>
<dbReference type="SMART" id="SM00389">
    <property type="entry name" value="HOX"/>
    <property type="match status" value="1"/>
</dbReference>
<dbReference type="GO" id="GO:0017064">
    <property type="term" value="F:fatty acid amide hydrolase activity"/>
    <property type="evidence" value="ECO:0007669"/>
    <property type="project" value="UniProtKB-EC"/>
</dbReference>
<dbReference type="InterPro" id="IPR052488">
    <property type="entry name" value="DMBX_homeobox"/>
</dbReference>
<comment type="catalytic activity">
    <reaction evidence="27">
        <text>N-tetracosanoyl-taurine + H2O = tetracosanoate + taurine</text>
        <dbReference type="Rhea" id="RHEA:63140"/>
        <dbReference type="ChEBI" id="CHEBI:15377"/>
        <dbReference type="ChEBI" id="CHEBI:31014"/>
        <dbReference type="ChEBI" id="CHEBI:132049"/>
        <dbReference type="ChEBI" id="CHEBI:507393"/>
    </reaction>
    <physiologicalReaction direction="left-to-right" evidence="27">
        <dbReference type="Rhea" id="RHEA:63141"/>
    </physiologicalReaction>
</comment>
<dbReference type="InterPro" id="IPR003654">
    <property type="entry name" value="OAR_dom"/>
</dbReference>
<comment type="catalytic activity">
    <reaction evidence="37">
        <text>(11Z,14Z,17Z)-eicosatrienamide + H2O = (11Z,14Z,17Z)-eicosatrienoate + NH4(+)</text>
        <dbReference type="Rhea" id="RHEA:63000"/>
        <dbReference type="ChEBI" id="CHEBI:15377"/>
        <dbReference type="ChEBI" id="CHEBI:28938"/>
        <dbReference type="ChEBI" id="CHEBI:77223"/>
        <dbReference type="ChEBI" id="CHEBI:146164"/>
    </reaction>
    <physiologicalReaction direction="left-to-right" evidence="37">
        <dbReference type="Rhea" id="RHEA:63001"/>
    </physiologicalReaction>
</comment>